<sequence length="344" mass="38187">MRRGRGFSYVTADGEPASPEDVQRARDLVIPPAWQDVWICPWPNGHIQAVGTDAAGRRQYRYHDAWRVQRDQAKHDRVLQVARRLPAARQVVAGHLAQQGYGRERVLACAFRLLDLGFFRIGSEEYAEDNGTFGLATIRREHVSVHGDTVVFEYLAKHGKERLQSVVDPEVRTVVRGLQRRRDDKPELLAYKVGREWRDVRSTEVNEYVRSVVGGEVSAKDFRTWHATVLTAVGLAVSTLAPQSPTARKRAVTRVVKEVSDYLGNTPTVARSSYIDPRVIDLFNDGITIMPALESLGEDVVYGSPATHGAVESAVLDLLGLPPEQAPAEHVSRDPDALEALATA</sequence>
<keyword evidence="6 9" id="KW-0413">Isomerase</keyword>
<organism evidence="9 10">
    <name type="scientific">Vallicoccus soli</name>
    <dbReference type="NCBI Taxonomy" id="2339232"/>
    <lineage>
        <taxon>Bacteria</taxon>
        <taxon>Bacillati</taxon>
        <taxon>Actinomycetota</taxon>
        <taxon>Actinomycetes</taxon>
        <taxon>Motilibacterales</taxon>
        <taxon>Vallicoccaceae</taxon>
        <taxon>Vallicoccus</taxon>
    </lineage>
</organism>
<dbReference type="GO" id="GO:0003917">
    <property type="term" value="F:DNA topoisomerase type I (single strand cut, ATP-independent) activity"/>
    <property type="evidence" value="ECO:0007669"/>
    <property type="project" value="UniProtKB-EC"/>
</dbReference>
<evidence type="ECO:0000256" key="5">
    <source>
        <dbReference type="ARBA" id="ARBA00023125"/>
    </source>
</evidence>
<keyword evidence="5" id="KW-0238">DNA-binding</keyword>
<evidence type="ECO:0000256" key="4">
    <source>
        <dbReference type="ARBA" id="ARBA00023029"/>
    </source>
</evidence>
<reference evidence="9 10" key="1">
    <citation type="submission" date="2018-09" db="EMBL/GenBank/DDBJ databases">
        <title>YIM 75000 draft genome.</title>
        <authorList>
            <person name="Tang S."/>
            <person name="Feng Y."/>
        </authorList>
    </citation>
    <scope>NUCLEOTIDE SEQUENCE [LARGE SCALE GENOMIC DNA]</scope>
    <source>
        <strain evidence="9 10">YIM 75000</strain>
    </source>
</reference>
<evidence type="ECO:0000313" key="9">
    <source>
        <dbReference type="EMBL" id="RJK97225.1"/>
    </source>
</evidence>
<comment type="caution">
    <text evidence="9">The sequence shown here is derived from an EMBL/GenBank/DDBJ whole genome shotgun (WGS) entry which is preliminary data.</text>
</comment>
<dbReference type="SUPFAM" id="SSF56349">
    <property type="entry name" value="DNA breaking-rejoining enzymes"/>
    <property type="match status" value="1"/>
</dbReference>
<feature type="domain" description="DNA topoisomerase IB N-terminal" evidence="8">
    <location>
        <begin position="6"/>
        <end position="53"/>
    </location>
</feature>
<proteinExistence type="inferred from homology"/>
<dbReference type="InterPro" id="IPR001631">
    <property type="entry name" value="TopoI"/>
</dbReference>
<evidence type="ECO:0000256" key="3">
    <source>
        <dbReference type="ARBA" id="ARBA00012891"/>
    </source>
</evidence>
<evidence type="ECO:0000313" key="10">
    <source>
        <dbReference type="Proteomes" id="UP000265614"/>
    </source>
</evidence>
<feature type="domain" description="DNA topoisomerase I catalytic core eukaryotic-type" evidence="7">
    <location>
        <begin position="66"/>
        <end position="272"/>
    </location>
</feature>
<dbReference type="InterPro" id="IPR014711">
    <property type="entry name" value="TopoI_cat_a-hlx-sub_euk"/>
</dbReference>
<gene>
    <name evidence="9" type="ORF">D5H78_07180</name>
</gene>
<dbReference type="InterPro" id="IPR049331">
    <property type="entry name" value="Top1B_N_bact"/>
</dbReference>
<dbReference type="InterPro" id="IPR035447">
    <property type="entry name" value="DNA_topo_I_N_sf"/>
</dbReference>
<dbReference type="AlphaFoldDB" id="A0A3A3Z1W3"/>
<dbReference type="OrthoDB" id="9778962at2"/>
<evidence type="ECO:0000259" key="8">
    <source>
        <dbReference type="Pfam" id="PF21338"/>
    </source>
</evidence>
<dbReference type="GO" id="GO:0003677">
    <property type="term" value="F:DNA binding"/>
    <property type="evidence" value="ECO:0007669"/>
    <property type="project" value="UniProtKB-KW"/>
</dbReference>
<dbReference type="Gene3D" id="3.90.15.10">
    <property type="entry name" value="Topoisomerase I, Chain A, domain 3"/>
    <property type="match status" value="1"/>
</dbReference>
<dbReference type="SUPFAM" id="SSF55869">
    <property type="entry name" value="DNA topoisomerase I domain"/>
    <property type="match status" value="1"/>
</dbReference>
<dbReference type="EMBL" id="QZEZ01000002">
    <property type="protein sequence ID" value="RJK97225.1"/>
    <property type="molecule type" value="Genomic_DNA"/>
</dbReference>
<dbReference type="InterPro" id="IPR011010">
    <property type="entry name" value="DNA_brk_join_enz"/>
</dbReference>
<evidence type="ECO:0000259" key="7">
    <source>
        <dbReference type="Pfam" id="PF01028"/>
    </source>
</evidence>
<keyword evidence="10" id="KW-1185">Reference proteome</keyword>
<dbReference type="InterPro" id="IPR013500">
    <property type="entry name" value="TopoI_cat_euk"/>
</dbReference>
<dbReference type="EC" id="5.6.2.1" evidence="3"/>
<keyword evidence="4" id="KW-0799">Topoisomerase</keyword>
<dbReference type="PRINTS" id="PR00416">
    <property type="entry name" value="EUTPISMRASEI"/>
</dbReference>
<name>A0A3A3Z1W3_9ACTN</name>
<dbReference type="Pfam" id="PF01028">
    <property type="entry name" value="Topoisom_I"/>
    <property type="match status" value="1"/>
</dbReference>
<accession>A0A3A3Z1W3</accession>
<evidence type="ECO:0000256" key="2">
    <source>
        <dbReference type="ARBA" id="ARBA00006645"/>
    </source>
</evidence>
<dbReference type="Gene3D" id="3.30.66.10">
    <property type="entry name" value="DNA topoisomerase I domain"/>
    <property type="match status" value="1"/>
</dbReference>
<comment type="similarity">
    <text evidence="2">Belongs to the type IB topoisomerase family.</text>
</comment>
<protein>
    <recommendedName>
        <fullName evidence="3">DNA topoisomerase</fullName>
        <ecNumber evidence="3">5.6.2.1</ecNumber>
    </recommendedName>
</protein>
<comment type="catalytic activity">
    <reaction evidence="1">
        <text>ATP-independent breakage of single-stranded DNA, followed by passage and rejoining.</text>
        <dbReference type="EC" id="5.6.2.1"/>
    </reaction>
</comment>
<evidence type="ECO:0000256" key="6">
    <source>
        <dbReference type="ARBA" id="ARBA00023235"/>
    </source>
</evidence>
<dbReference type="GO" id="GO:0006265">
    <property type="term" value="P:DNA topological change"/>
    <property type="evidence" value="ECO:0007669"/>
    <property type="project" value="InterPro"/>
</dbReference>
<dbReference type="PROSITE" id="PS52038">
    <property type="entry name" value="TOPO_IB_2"/>
    <property type="match status" value="1"/>
</dbReference>
<dbReference type="Pfam" id="PF21338">
    <property type="entry name" value="Top1B_N_bact"/>
    <property type="match status" value="1"/>
</dbReference>
<evidence type="ECO:0000256" key="1">
    <source>
        <dbReference type="ARBA" id="ARBA00000213"/>
    </source>
</evidence>
<dbReference type="Proteomes" id="UP000265614">
    <property type="component" value="Unassembled WGS sequence"/>
</dbReference>
<dbReference type="Gene3D" id="1.10.132.120">
    <property type="match status" value="1"/>
</dbReference>